<feature type="transmembrane region" description="Helical" evidence="5">
    <location>
        <begin position="228"/>
        <end position="246"/>
    </location>
</feature>
<gene>
    <name evidence="7" type="ORF">NBZ79_03165</name>
</gene>
<reference evidence="7" key="1">
    <citation type="submission" date="2022-06" db="EMBL/GenBank/DDBJ databases">
        <title>Sneathiella actinostolidae sp. nov., isolated from a sea anemonein the Western Pacific Ocean.</title>
        <authorList>
            <person name="Wei M.J."/>
        </authorList>
    </citation>
    <scope>NUCLEOTIDE SEQUENCE</scope>
    <source>
        <strain evidence="7">PHK-P5</strain>
    </source>
</reference>
<feature type="transmembrane region" description="Helical" evidence="5">
    <location>
        <begin position="75"/>
        <end position="95"/>
    </location>
</feature>
<accession>A0ABY4W764</accession>
<feature type="transmembrane region" description="Helical" evidence="5">
    <location>
        <begin position="297"/>
        <end position="321"/>
    </location>
</feature>
<feature type="domain" description="Sodium/calcium exchanger membrane region" evidence="6">
    <location>
        <begin position="39"/>
        <end position="193"/>
    </location>
</feature>
<feature type="transmembrane region" description="Helical" evidence="5">
    <location>
        <begin position="107"/>
        <end position="128"/>
    </location>
</feature>
<feature type="transmembrane region" description="Helical" evidence="5">
    <location>
        <begin position="333"/>
        <end position="349"/>
    </location>
</feature>
<dbReference type="Pfam" id="PF01699">
    <property type="entry name" value="Na_Ca_ex"/>
    <property type="match status" value="2"/>
</dbReference>
<protein>
    <recommendedName>
        <fullName evidence="6">Sodium/calcium exchanger membrane region domain-containing protein</fullName>
    </recommendedName>
</protein>
<feature type="domain" description="Sodium/calcium exchanger membrane region" evidence="6">
    <location>
        <begin position="231"/>
        <end position="371"/>
    </location>
</feature>
<feature type="transmembrane region" description="Helical" evidence="5">
    <location>
        <begin position="140"/>
        <end position="160"/>
    </location>
</feature>
<keyword evidence="8" id="KW-1185">Reference proteome</keyword>
<keyword evidence="2 5" id="KW-0812">Transmembrane</keyword>
<sequence>MWLSIIKSEIATIVCALTLAFFLLFGADLAPDRIGVLPSLVLLAGLFLVMLWAAFSVVRHAECLASILGEPYGTLILTLSVIGIEVALIASIMIAGADKPTLARDTMFSIIMIVLNGLVGLSLLLGGLKHRLQEYNLQGASAYLTMLMPFAFLGLILPRFTLSAPGGEISNIMAVFLIILSVVLYGIFLAVQTVTHSDIFQYQAPEKENATLSDGHDDHHDFVVRSKAFHTFGLLAALLPIVFLSKKLAGYVDFGMEAMGAPLALSGFLIAALILTPEALSAIRAARSNQLQRSVNICLGSALSSMGLTIPTVLVVGWILGQRVELGLEPTDIVILALTLIVSLITFVSKRTHVLQGAVHLALFATYLILIFD</sequence>
<evidence type="ECO:0000256" key="4">
    <source>
        <dbReference type="ARBA" id="ARBA00023136"/>
    </source>
</evidence>
<dbReference type="InterPro" id="IPR052946">
    <property type="entry name" value="Alkaline_pH_Ca-Antiporter"/>
</dbReference>
<keyword evidence="3 5" id="KW-1133">Transmembrane helix</keyword>
<feature type="transmembrane region" description="Helical" evidence="5">
    <location>
        <begin position="172"/>
        <end position="191"/>
    </location>
</feature>
<evidence type="ECO:0000256" key="2">
    <source>
        <dbReference type="ARBA" id="ARBA00022692"/>
    </source>
</evidence>
<evidence type="ECO:0000259" key="6">
    <source>
        <dbReference type="Pfam" id="PF01699"/>
    </source>
</evidence>
<feature type="transmembrane region" description="Helical" evidence="5">
    <location>
        <begin position="258"/>
        <end position="276"/>
    </location>
</feature>
<proteinExistence type="predicted"/>
<evidence type="ECO:0000313" key="7">
    <source>
        <dbReference type="EMBL" id="USG61973.1"/>
    </source>
</evidence>
<dbReference type="RefSeq" id="WP_251935449.1">
    <property type="nucleotide sequence ID" value="NZ_CP098747.1"/>
</dbReference>
<dbReference type="PANTHER" id="PTHR37958:SF1">
    <property type="entry name" value="SODIUM-POTASSIUM_PROTON ANTIPORTER CHAA"/>
    <property type="match status" value="1"/>
</dbReference>
<dbReference type="Proteomes" id="UP001056291">
    <property type="component" value="Chromosome"/>
</dbReference>
<dbReference type="InterPro" id="IPR004837">
    <property type="entry name" value="NaCa_Exmemb"/>
</dbReference>
<evidence type="ECO:0000256" key="5">
    <source>
        <dbReference type="SAM" id="Phobius"/>
    </source>
</evidence>
<comment type="subcellular location">
    <subcellularLocation>
        <location evidence="1">Membrane</location>
        <topology evidence="1">Multi-pass membrane protein</topology>
    </subcellularLocation>
</comment>
<feature type="transmembrane region" description="Helical" evidence="5">
    <location>
        <begin position="354"/>
        <end position="372"/>
    </location>
</feature>
<evidence type="ECO:0000313" key="8">
    <source>
        <dbReference type="Proteomes" id="UP001056291"/>
    </source>
</evidence>
<evidence type="ECO:0000256" key="1">
    <source>
        <dbReference type="ARBA" id="ARBA00004141"/>
    </source>
</evidence>
<organism evidence="7 8">
    <name type="scientific">Sneathiella marina</name>
    <dbReference type="NCBI Taxonomy" id="2950108"/>
    <lineage>
        <taxon>Bacteria</taxon>
        <taxon>Pseudomonadati</taxon>
        <taxon>Pseudomonadota</taxon>
        <taxon>Alphaproteobacteria</taxon>
        <taxon>Sneathiellales</taxon>
        <taxon>Sneathiellaceae</taxon>
        <taxon>Sneathiella</taxon>
    </lineage>
</organism>
<evidence type="ECO:0000256" key="3">
    <source>
        <dbReference type="ARBA" id="ARBA00022989"/>
    </source>
</evidence>
<feature type="transmembrane region" description="Helical" evidence="5">
    <location>
        <begin position="36"/>
        <end position="55"/>
    </location>
</feature>
<dbReference type="PANTHER" id="PTHR37958">
    <property type="entry name" value="SODIUM-POTASSIUM/PROTON ANTIPORTER CHAA"/>
    <property type="match status" value="1"/>
</dbReference>
<dbReference type="EMBL" id="CP098747">
    <property type="protein sequence ID" value="USG61973.1"/>
    <property type="molecule type" value="Genomic_DNA"/>
</dbReference>
<name>A0ABY4W764_9PROT</name>
<keyword evidence="4 5" id="KW-0472">Membrane</keyword>